<reference evidence="1" key="1">
    <citation type="submission" date="2018-05" db="EMBL/GenBank/DDBJ databases">
        <authorList>
            <person name="Lanie J.A."/>
            <person name="Ng W.-L."/>
            <person name="Kazmierczak K.M."/>
            <person name="Andrzejewski T.M."/>
            <person name="Davidsen T.M."/>
            <person name="Wayne K.J."/>
            <person name="Tettelin H."/>
            <person name="Glass J.I."/>
            <person name="Rusch D."/>
            <person name="Podicherti R."/>
            <person name="Tsui H.-C.T."/>
            <person name="Winkler M.E."/>
        </authorList>
    </citation>
    <scope>NUCLEOTIDE SEQUENCE</scope>
</reference>
<protein>
    <submittedName>
        <fullName evidence="1">Uncharacterized protein</fullName>
    </submittedName>
</protein>
<sequence length="55" mass="5854">MQTTFMPAALAAMSPEGESSNTRHWQGSTPSCLAQAKKISGEGLLWVISSPQTMT</sequence>
<dbReference type="AlphaFoldDB" id="A0A382Q8A2"/>
<evidence type="ECO:0000313" key="1">
    <source>
        <dbReference type="EMBL" id="SVC81158.1"/>
    </source>
</evidence>
<accession>A0A382Q8A2</accession>
<dbReference type="EMBL" id="UINC01112310">
    <property type="protein sequence ID" value="SVC81158.1"/>
    <property type="molecule type" value="Genomic_DNA"/>
</dbReference>
<gene>
    <name evidence="1" type="ORF">METZ01_LOCUS334012</name>
</gene>
<name>A0A382Q8A2_9ZZZZ</name>
<organism evidence="1">
    <name type="scientific">marine metagenome</name>
    <dbReference type="NCBI Taxonomy" id="408172"/>
    <lineage>
        <taxon>unclassified sequences</taxon>
        <taxon>metagenomes</taxon>
        <taxon>ecological metagenomes</taxon>
    </lineage>
</organism>
<proteinExistence type="predicted"/>